<proteinExistence type="predicted"/>
<gene>
    <name evidence="4" type="ORF">ACFS25_18900</name>
</gene>
<dbReference type="PRINTS" id="PR00469">
    <property type="entry name" value="PNDRDTASEII"/>
</dbReference>
<keyword evidence="2" id="KW-0560">Oxidoreductase</keyword>
<dbReference type="InterPro" id="IPR036188">
    <property type="entry name" value="FAD/NAD-bd_sf"/>
</dbReference>
<dbReference type="PRINTS" id="PR00368">
    <property type="entry name" value="FADPNR"/>
</dbReference>
<evidence type="ECO:0000313" key="4">
    <source>
        <dbReference type="EMBL" id="MFD2935857.1"/>
    </source>
</evidence>
<name>A0ABW6AMT8_9BACT</name>
<evidence type="ECO:0000256" key="1">
    <source>
        <dbReference type="ARBA" id="ARBA00022630"/>
    </source>
</evidence>
<dbReference type="SUPFAM" id="SSF51905">
    <property type="entry name" value="FAD/NAD(P)-binding domain"/>
    <property type="match status" value="1"/>
</dbReference>
<comment type="caution">
    <text evidence="4">The sequence shown here is derived from an EMBL/GenBank/DDBJ whole genome shotgun (WGS) entry which is preliminary data.</text>
</comment>
<keyword evidence="1" id="KW-0285">Flavoprotein</keyword>
<dbReference type="Proteomes" id="UP001597512">
    <property type="component" value="Unassembled WGS sequence"/>
</dbReference>
<dbReference type="Pfam" id="PF07992">
    <property type="entry name" value="Pyr_redox_2"/>
    <property type="match status" value="1"/>
</dbReference>
<dbReference type="RefSeq" id="WP_381504114.1">
    <property type="nucleotide sequence ID" value="NZ_JBHUOM010000019.1"/>
</dbReference>
<evidence type="ECO:0000259" key="3">
    <source>
        <dbReference type="Pfam" id="PF07992"/>
    </source>
</evidence>
<sequence>MEKDNLFDVIIVGGSYAGLSAAMALGRSLRNVLIIDSGKPCNRQTPHSHNFLTRDGETPVQIAAIAQEQVLRYPTVSFLTDFATKVHSEPFGFAVETASCQQFNSRKLLLATGVEDLMPPISGFAECWGQSVLHCPYCHGYEVHGQRLGILANGEVAYEMVRLIQHWSTNLTLFTNGFATLTPDQRQLIDQLSVPIIETELTAIEHEQGQLKTLRFTDSSAHELDALYSRVAFRQHSDLAMQLGCDMAETGLITATEFGQTNVPGVYAAGDNSLLFRQVSIAVANGGKAGARLNGELVTDDLAVRFLPASLLT</sequence>
<feature type="domain" description="FAD/NAD(P)-binding" evidence="3">
    <location>
        <begin position="7"/>
        <end position="286"/>
    </location>
</feature>
<dbReference type="InterPro" id="IPR023753">
    <property type="entry name" value="FAD/NAD-binding_dom"/>
</dbReference>
<dbReference type="PANTHER" id="PTHR48105">
    <property type="entry name" value="THIOREDOXIN REDUCTASE 1-RELATED-RELATED"/>
    <property type="match status" value="1"/>
</dbReference>
<accession>A0ABW6AMT8</accession>
<protein>
    <submittedName>
        <fullName evidence="4">NAD(P)/FAD-dependent oxidoreductase</fullName>
    </submittedName>
</protein>
<organism evidence="4 5">
    <name type="scientific">Spirosoma flavum</name>
    <dbReference type="NCBI Taxonomy" id="2048557"/>
    <lineage>
        <taxon>Bacteria</taxon>
        <taxon>Pseudomonadati</taxon>
        <taxon>Bacteroidota</taxon>
        <taxon>Cytophagia</taxon>
        <taxon>Cytophagales</taxon>
        <taxon>Cytophagaceae</taxon>
        <taxon>Spirosoma</taxon>
    </lineage>
</organism>
<keyword evidence="5" id="KW-1185">Reference proteome</keyword>
<dbReference type="EMBL" id="JBHUOM010000019">
    <property type="protein sequence ID" value="MFD2935857.1"/>
    <property type="molecule type" value="Genomic_DNA"/>
</dbReference>
<evidence type="ECO:0000313" key="5">
    <source>
        <dbReference type="Proteomes" id="UP001597512"/>
    </source>
</evidence>
<dbReference type="InterPro" id="IPR050097">
    <property type="entry name" value="Ferredoxin-NADP_redctase_2"/>
</dbReference>
<dbReference type="Gene3D" id="3.50.50.60">
    <property type="entry name" value="FAD/NAD(P)-binding domain"/>
    <property type="match status" value="2"/>
</dbReference>
<evidence type="ECO:0000256" key="2">
    <source>
        <dbReference type="ARBA" id="ARBA00023002"/>
    </source>
</evidence>
<reference evidence="5" key="1">
    <citation type="journal article" date="2019" name="Int. J. Syst. Evol. Microbiol.">
        <title>The Global Catalogue of Microorganisms (GCM) 10K type strain sequencing project: providing services to taxonomists for standard genome sequencing and annotation.</title>
        <authorList>
            <consortium name="The Broad Institute Genomics Platform"/>
            <consortium name="The Broad Institute Genome Sequencing Center for Infectious Disease"/>
            <person name="Wu L."/>
            <person name="Ma J."/>
        </authorList>
    </citation>
    <scope>NUCLEOTIDE SEQUENCE [LARGE SCALE GENOMIC DNA]</scope>
    <source>
        <strain evidence="5">KCTC 52490</strain>
    </source>
</reference>